<dbReference type="AlphaFoldDB" id="A0A3S8ZZX7"/>
<evidence type="ECO:0000313" key="1">
    <source>
        <dbReference type="EMBL" id="AZN39073.1"/>
    </source>
</evidence>
<protein>
    <submittedName>
        <fullName evidence="1">Ester cyclase</fullName>
    </submittedName>
</protein>
<dbReference type="InterPro" id="IPR032710">
    <property type="entry name" value="NTF2-like_dom_sf"/>
</dbReference>
<dbReference type="RefSeq" id="WP_126013093.1">
    <property type="nucleotide sequence ID" value="NZ_CP034437.1"/>
</dbReference>
<proteinExistence type="predicted"/>
<dbReference type="OrthoDB" id="9182871at2"/>
<dbReference type="InterPro" id="IPR009959">
    <property type="entry name" value="Cyclase_SnoaL-like"/>
</dbReference>
<dbReference type="KEGG" id="palb:EJC50_04855"/>
<dbReference type="Proteomes" id="UP000272528">
    <property type="component" value="Chromosome"/>
</dbReference>
<evidence type="ECO:0000313" key="2">
    <source>
        <dbReference type="Proteomes" id="UP000272528"/>
    </source>
</evidence>
<dbReference type="GO" id="GO:0030638">
    <property type="term" value="P:polyketide metabolic process"/>
    <property type="evidence" value="ECO:0007669"/>
    <property type="project" value="InterPro"/>
</dbReference>
<accession>A0A3S8ZZX7</accession>
<dbReference type="SUPFAM" id="SSF54427">
    <property type="entry name" value="NTF2-like"/>
    <property type="match status" value="1"/>
</dbReference>
<keyword evidence="2" id="KW-1185">Reference proteome</keyword>
<sequence>MSAEEVVRQFFELVRSGLEPDAAHRFMAARVLAHQVTSESEVTFERSPSNYADHVREMIEAYGAFQLQIEEFISSENRVYVRWKQTGTHVGEVDGYVPTGMPVIEIASAVYRVEAGRIAEYWIQIDREGIRRQLERNAEAAVNH</sequence>
<gene>
    <name evidence="1" type="ORF">EJC50_04855</name>
</gene>
<organism evidence="1 2">
    <name type="scientific">Paenibacillus albus</name>
    <dbReference type="NCBI Taxonomy" id="2495582"/>
    <lineage>
        <taxon>Bacteria</taxon>
        <taxon>Bacillati</taxon>
        <taxon>Bacillota</taxon>
        <taxon>Bacilli</taxon>
        <taxon>Bacillales</taxon>
        <taxon>Paenibacillaceae</taxon>
        <taxon>Paenibacillus</taxon>
    </lineage>
</organism>
<dbReference type="Gene3D" id="3.10.450.50">
    <property type="match status" value="1"/>
</dbReference>
<dbReference type="Pfam" id="PF07366">
    <property type="entry name" value="SnoaL"/>
    <property type="match status" value="1"/>
</dbReference>
<reference evidence="2" key="1">
    <citation type="submission" date="2018-12" db="EMBL/GenBank/DDBJ databases">
        <title>Genome sequence of Peanibacillus sp.</title>
        <authorList>
            <person name="Subramani G."/>
            <person name="Srinivasan S."/>
            <person name="Kim M.K."/>
        </authorList>
    </citation>
    <scope>NUCLEOTIDE SEQUENCE [LARGE SCALE GENOMIC DNA]</scope>
    <source>
        <strain evidence="2">18JY67-1</strain>
    </source>
</reference>
<name>A0A3S8ZZX7_9BACL</name>
<dbReference type="EMBL" id="CP034437">
    <property type="protein sequence ID" value="AZN39073.1"/>
    <property type="molecule type" value="Genomic_DNA"/>
</dbReference>